<evidence type="ECO:0000313" key="4">
    <source>
        <dbReference type="EMBL" id="AHB48747.1"/>
    </source>
</evidence>
<dbReference type="Pfam" id="PF13229">
    <property type="entry name" value="Beta_helix"/>
    <property type="match status" value="1"/>
</dbReference>
<feature type="signal peptide" evidence="1">
    <location>
        <begin position="1"/>
        <end position="24"/>
    </location>
</feature>
<dbReference type="InterPro" id="IPR012334">
    <property type="entry name" value="Pectin_lyas_fold"/>
</dbReference>
<organism evidence="4 5">
    <name type="scientific">Hyphomicrobium nitrativorans NL23</name>
    <dbReference type="NCBI Taxonomy" id="1029756"/>
    <lineage>
        <taxon>Bacteria</taxon>
        <taxon>Pseudomonadati</taxon>
        <taxon>Pseudomonadota</taxon>
        <taxon>Alphaproteobacteria</taxon>
        <taxon>Hyphomicrobiales</taxon>
        <taxon>Hyphomicrobiaceae</taxon>
        <taxon>Hyphomicrobium</taxon>
    </lineage>
</organism>
<dbReference type="InterPro" id="IPR011050">
    <property type="entry name" value="Pectin_lyase_fold/virulence"/>
</dbReference>
<accession>V5SE27</accession>
<keyword evidence="1" id="KW-0732">Signal</keyword>
<evidence type="ECO:0000313" key="5">
    <source>
        <dbReference type="Proteomes" id="UP000018542"/>
    </source>
</evidence>
<dbReference type="HOGENOM" id="CLU_432627_0_0_5"/>
<dbReference type="KEGG" id="hni:W911_10630"/>
<dbReference type="Gene3D" id="2.160.20.10">
    <property type="entry name" value="Single-stranded right-handed beta-helix, Pectin lyase-like"/>
    <property type="match status" value="1"/>
</dbReference>
<dbReference type="InterPro" id="IPR038177">
    <property type="entry name" value="IAT_beta_sf"/>
</dbReference>
<evidence type="ECO:0000256" key="1">
    <source>
        <dbReference type="SAM" id="SignalP"/>
    </source>
</evidence>
<dbReference type="PATRIC" id="fig|1029756.8.peg.2211"/>
<protein>
    <recommendedName>
        <fullName evidence="6">Inverse autotransporter beta-domain domain-containing protein</fullName>
    </recommendedName>
</protein>
<feature type="domain" description="Inverse autotransporter beta-domain" evidence="2">
    <location>
        <begin position="49"/>
        <end position="140"/>
    </location>
</feature>
<dbReference type="SUPFAM" id="SSF51126">
    <property type="entry name" value="Pectin lyase-like"/>
    <property type="match status" value="1"/>
</dbReference>
<dbReference type="InterPro" id="IPR006626">
    <property type="entry name" value="PbH1"/>
</dbReference>
<dbReference type="EMBL" id="CP006912">
    <property type="protein sequence ID" value="AHB48747.1"/>
    <property type="molecule type" value="Genomic_DNA"/>
</dbReference>
<dbReference type="InterPro" id="IPR039448">
    <property type="entry name" value="Beta_helix"/>
</dbReference>
<feature type="chain" id="PRO_5004740737" description="Inverse autotransporter beta-domain domain-containing protein" evidence="1">
    <location>
        <begin position="25"/>
        <end position="627"/>
    </location>
</feature>
<dbReference type="SMART" id="SM00710">
    <property type="entry name" value="PbH1"/>
    <property type="match status" value="5"/>
</dbReference>
<dbReference type="STRING" id="1029756.W911_10630"/>
<gene>
    <name evidence="4" type="ORF">W911_10630</name>
</gene>
<dbReference type="Proteomes" id="UP000018542">
    <property type="component" value="Chromosome"/>
</dbReference>
<dbReference type="AlphaFoldDB" id="V5SE27"/>
<reference evidence="4 5" key="1">
    <citation type="journal article" date="2014" name="Genome Announc.">
        <title>Complete Genome Sequence of Hyphomicrobium nitrativorans Strain NL23, a Denitrifying Bacterium Isolated from Biofilm of a Methanol-Fed Denitrification System Treating Seawater at the Montreal Biodome.</title>
        <authorList>
            <person name="Martineau C."/>
            <person name="Villeneuve C."/>
            <person name="Mauffrey F."/>
            <person name="Villemur R."/>
        </authorList>
    </citation>
    <scope>NUCLEOTIDE SEQUENCE [LARGE SCALE GENOMIC DNA]</scope>
    <source>
        <strain evidence="4">NL23</strain>
    </source>
</reference>
<name>V5SE27_9HYPH</name>
<proteinExistence type="predicted"/>
<dbReference type="Pfam" id="PF11924">
    <property type="entry name" value="IAT_beta"/>
    <property type="match status" value="1"/>
</dbReference>
<dbReference type="Gene3D" id="2.40.160.160">
    <property type="entry name" value="Inverse autotransporter, beta-domain"/>
    <property type="match status" value="1"/>
</dbReference>
<feature type="domain" description="Right handed beta helix" evidence="3">
    <location>
        <begin position="415"/>
        <end position="575"/>
    </location>
</feature>
<dbReference type="InterPro" id="IPR024519">
    <property type="entry name" value="IAT_beta"/>
</dbReference>
<evidence type="ECO:0000259" key="2">
    <source>
        <dbReference type="Pfam" id="PF11924"/>
    </source>
</evidence>
<sequence length="627" mass="66376">MKLAVGRSAACAMFLLGSASPVAAQEKWAPWLELGGFYGSSDTSRGEAVLWVPLAQGATSLLFGEMRGKLFEDDMREGNFALGYRQMSSGGWNLGFWGGYDIRESQFGNTFRQLTGGIEALSDRWDFRANAYLPLNDSENLFRASSFVTTAPVLEFTGSTIGLVTNTTTTTISQDELALWGIDAEIGAKLYATPLDLPGPRHELRVYAGAYHFDHPDLPDSLTGPRLRAEWRVDEILGEWDGSRLTFEGEYSHDDLRDDRFEIGARLRLPFGAEGRSAYASRALTAQERRMSEGLERDTDIVTDTRTTSTTTDSTATEAVEDAETGVRFDRVATVDATGDLTTTSSTAGANSLIIANGDAGALVGEHTIEGAQTLMGAGSTIEVRGTTSGTVMAFTAEGSRPTFQPSAGAGGDQVVLNTASDTHVTGINIAGATSSAYPMIYGIVLADGSDNVLIDDVDIRTLTASGIFIGEDSSDVTVRNSSFFDLGRIVGNTYGGILIRDRARDITLTNLEMSGVFTGIFFGRNSEATLSDSTIHGANGSGLALVIRGDATVSFTGLTVSGAFDQTISFFGGNILVIDAGTGGTTVAGTGNTIAPGTTHTNAFCDSGSWNGSFEFDGTTYTDADC</sequence>
<keyword evidence="5" id="KW-1185">Reference proteome</keyword>
<dbReference type="OrthoDB" id="8320584at2"/>
<evidence type="ECO:0000259" key="3">
    <source>
        <dbReference type="Pfam" id="PF13229"/>
    </source>
</evidence>
<evidence type="ECO:0008006" key="6">
    <source>
        <dbReference type="Google" id="ProtNLM"/>
    </source>
</evidence>